<dbReference type="SUPFAM" id="SSF51011">
    <property type="entry name" value="Glycosyl hydrolase domain"/>
    <property type="match status" value="1"/>
</dbReference>
<dbReference type="InterPro" id="IPR024561">
    <property type="entry name" value="Pullul_strch_C"/>
</dbReference>
<dbReference type="CDD" id="cd02860">
    <property type="entry name" value="E_set_Pullulanase"/>
    <property type="match status" value="1"/>
</dbReference>
<name>A0A840BLH2_9RHOO</name>
<feature type="chain" id="PRO_5032625119" description="pullulanase" evidence="9">
    <location>
        <begin position="27"/>
        <end position="1407"/>
    </location>
</feature>
<keyword evidence="4" id="KW-0326">Glycosidase</keyword>
<dbReference type="SUPFAM" id="SSF49452">
    <property type="entry name" value="Starch-binding domain-like"/>
    <property type="match status" value="4"/>
</dbReference>
<evidence type="ECO:0000256" key="1">
    <source>
        <dbReference type="ARBA" id="ARBA00008061"/>
    </source>
</evidence>
<dbReference type="Gene3D" id="2.60.40.1130">
    <property type="entry name" value="Rab geranylgeranyltransferase alpha-subunit, insert domain"/>
    <property type="match status" value="1"/>
</dbReference>
<protein>
    <recommendedName>
        <fullName evidence="6">pullulanase</fullName>
        <ecNumber evidence="6">3.2.1.41</ecNumber>
    </recommendedName>
    <alternativeName>
        <fullName evidence="7">Alpha-dextrin endo-1,6-alpha-glucosidase</fullName>
    </alternativeName>
    <alternativeName>
        <fullName evidence="8">Pullulan 6-glucanohydrolase</fullName>
    </alternativeName>
</protein>
<dbReference type="Gene3D" id="2.60.40.1180">
    <property type="entry name" value="Golgi alpha-mannosidase II"/>
    <property type="match status" value="1"/>
</dbReference>
<evidence type="ECO:0000256" key="7">
    <source>
        <dbReference type="ARBA" id="ARBA00029618"/>
    </source>
</evidence>
<dbReference type="InterPro" id="IPR017853">
    <property type="entry name" value="GH"/>
</dbReference>
<comment type="caution">
    <text evidence="11">The sequence shown here is derived from an EMBL/GenBank/DDBJ whole genome shotgun (WGS) entry which is preliminary data.</text>
</comment>
<evidence type="ECO:0000256" key="8">
    <source>
        <dbReference type="ARBA" id="ARBA00031076"/>
    </source>
</evidence>
<dbReference type="SUPFAM" id="SSF81296">
    <property type="entry name" value="E set domains"/>
    <property type="match status" value="2"/>
</dbReference>
<dbReference type="GO" id="GO:0005975">
    <property type="term" value="P:carbohydrate metabolic process"/>
    <property type="evidence" value="ECO:0007669"/>
    <property type="project" value="InterPro"/>
</dbReference>
<dbReference type="GO" id="GO:0030246">
    <property type="term" value="F:carbohydrate binding"/>
    <property type="evidence" value="ECO:0007669"/>
    <property type="project" value="InterPro"/>
</dbReference>
<sequence length="1407" mass="149862">MTRQSAGAIWKRARSLVALSCLALLAACGGGGDDTPPAPETELSFLDSTNFEKVLSAVPAEAASVAMPASTTTLTVHYKRKDGVYTGWQLHTWGAAADPGWNKGYNATGTDAFGAIYTPTLASSSGDVGYLFHNGDTKDHGGADQKYSLQAGANEIWRIEGDGVTYTKNPDTAGPVDVSTIRVHYKRFDSKFDVWGLHLWDSNGMDVTKMPAGYAAPTWGTAITLDKMPGYAVVSPAEVVFDIPVINPTTDNTKKSLEFIIHGTAANPNGGADNKDGRNDNIVVNYANLTPKAKVAEIWLVQDDATVYTTVPDTRSASTKDAKAYWLTKSLIKWPRVDGTGVFKLYYSKNGQIVAAKDAAVKGADGALTLDVGGTVPADVATRFKYVAAGVVLSVKTSDADKLPGLLTNQLVVVQEDASGKVQNATTAQIAGALDDLYAAAKDAKDLGVTIAGGNTTFKVWAPTAQQVKLGLYDTATSKGASLEAMTFDASTGIWSLTKSGDLSGKYYVYVADVFVRGAGVIRNRVTDPYSISLNADSKRSYIADLSAANLKPTGWDSASAPALTAQEDMSIYELSVRDFSANDSSVSAANRGKYLAFTEDSNGMKHLKALQQAGLTDVHLLPVFDLATIPEVGCVAPNIGSSTADSTAARDAINAVKDKDCFNWGYDPFHYTSAEGSYSSDANDGAKRIVEFRQMVAALHAAGLRVGMDVVYNHTSAAGRDGKAVLDRIVPGYYQRLNATGGVENSTCCSNTATENLMMGKLMIDSVKTWATQYKIDSFRFDLMGHQPRATMEQLKTTVNAAAGRDVFLIGEGWNFGEVASGARFEQASQLSLNGSGIATFSDRARDRIRGGGCCDDGDSFRAQGYVTGLWYDNSDYTGAQTASQKESLMDHADVIRVGLSGSLRSFSFEARDGSTKTGADIKYGNDPAGYVTDPQEVVNYYENHDNRTFWDATVAKLPKGTSLDDRVRVQTLAAAINSFSQGIAYFHAGSDILRSKSMDNNSYNSGDWFNRLFWDYSTNNFGVGLPVSGDQNLAKAFLAAATLANYTPTTTQITASRDMFKDLLAIRKSSQLFRLRTADDVKKCLKFYNTGAAQEPTVLVGHLDGSVCTENANFKQVMYFINVDKVAHDITIAAESGASYELHPVHKAASAADKRAATATYDNASGKFSIPARTAVVFVSASAPKPVGPVPVAAGSVRVHFQQTGATYADWGVYSWSGPVTVDTAWPGGRKKFVNTDSFGGYVDIPVDASKGKMDFLVIDGTGTKACGTDQAITFAADVATKGQEAWVVGCSVTDGPPIAAGSLRVHFQQTGATYADWGVYSWSGPVTVDTAWPGGRMKFVNTDSFGGYVDIPVDATKGKMDFLVIDGAGTKACGTDQAITFAADIATKGQQAWVVACTVTATKP</sequence>
<evidence type="ECO:0000256" key="9">
    <source>
        <dbReference type="SAM" id="SignalP"/>
    </source>
</evidence>
<dbReference type="InterPro" id="IPR013783">
    <property type="entry name" value="Ig-like_fold"/>
</dbReference>
<accession>A0A840BLH2</accession>
<dbReference type="Gene3D" id="3.20.20.80">
    <property type="entry name" value="Glycosidases"/>
    <property type="match status" value="1"/>
</dbReference>
<dbReference type="Pfam" id="PF17967">
    <property type="entry name" value="Pullulanase_N2"/>
    <property type="match status" value="1"/>
</dbReference>
<dbReference type="SMART" id="SM00642">
    <property type="entry name" value="Aamy"/>
    <property type="match status" value="1"/>
</dbReference>
<dbReference type="InterPro" id="IPR004193">
    <property type="entry name" value="Glyco_hydro_13_N"/>
</dbReference>
<dbReference type="GO" id="GO:0051060">
    <property type="term" value="F:pullulanase activity"/>
    <property type="evidence" value="ECO:0007669"/>
    <property type="project" value="UniProtKB-EC"/>
</dbReference>
<reference evidence="11 12" key="1">
    <citation type="submission" date="2020-08" db="EMBL/GenBank/DDBJ databases">
        <title>Genomic Encyclopedia of Type Strains, Phase IV (KMG-IV): sequencing the most valuable type-strain genomes for metagenomic binning, comparative biology and taxonomic classification.</title>
        <authorList>
            <person name="Goeker M."/>
        </authorList>
    </citation>
    <scope>NUCLEOTIDE SEQUENCE [LARGE SCALE GENOMIC DNA]</scope>
    <source>
        <strain evidence="11 12">DSM 106739</strain>
    </source>
</reference>
<dbReference type="Pfam" id="PF03714">
    <property type="entry name" value="PUD"/>
    <property type="match status" value="4"/>
</dbReference>
<dbReference type="SUPFAM" id="SSF51445">
    <property type="entry name" value="(Trans)glycosidases"/>
    <property type="match status" value="1"/>
</dbReference>
<evidence type="ECO:0000256" key="4">
    <source>
        <dbReference type="ARBA" id="ARBA00023295"/>
    </source>
</evidence>
<evidence type="ECO:0000313" key="11">
    <source>
        <dbReference type="EMBL" id="MBB4012379.1"/>
    </source>
</evidence>
<proteinExistence type="inferred from homology"/>
<comment type="similarity">
    <text evidence="1">Belongs to the glycosyl hydrolase 13 family.</text>
</comment>
<dbReference type="Proteomes" id="UP000561045">
    <property type="component" value="Unassembled WGS sequence"/>
</dbReference>
<evidence type="ECO:0000256" key="6">
    <source>
        <dbReference type="ARBA" id="ARBA00024062"/>
    </source>
</evidence>
<evidence type="ECO:0000256" key="3">
    <source>
        <dbReference type="ARBA" id="ARBA00022801"/>
    </source>
</evidence>
<dbReference type="InterPro" id="IPR006047">
    <property type="entry name" value="GH13_cat_dom"/>
</dbReference>
<comment type="catalytic activity">
    <reaction evidence="5">
        <text>Hydrolysis of (1-&gt;6)-alpha-D-glucosidic linkages in pullulan, amylopectin and glycogen, and in the alpha- and beta-limit dextrins of amylopectin and glycogen.</text>
        <dbReference type="EC" id="3.2.1.41"/>
    </reaction>
</comment>
<dbReference type="InterPro" id="IPR013780">
    <property type="entry name" value="Glyco_hydro_b"/>
</dbReference>
<evidence type="ECO:0000259" key="10">
    <source>
        <dbReference type="SMART" id="SM00642"/>
    </source>
</evidence>
<dbReference type="Gene3D" id="2.60.40.10">
    <property type="entry name" value="Immunoglobulins"/>
    <property type="match status" value="1"/>
</dbReference>
<gene>
    <name evidence="11" type="ORF">GGR36_001687</name>
</gene>
<evidence type="ECO:0000256" key="5">
    <source>
        <dbReference type="ARBA" id="ARBA00023965"/>
    </source>
</evidence>
<feature type="domain" description="Glycosyl hydrolase family 13 catalytic" evidence="10">
    <location>
        <begin position="661"/>
        <end position="1017"/>
    </location>
</feature>
<dbReference type="PROSITE" id="PS51257">
    <property type="entry name" value="PROKAR_LIPOPROTEIN"/>
    <property type="match status" value="1"/>
</dbReference>
<dbReference type="EC" id="3.2.1.41" evidence="6"/>
<dbReference type="InterPro" id="IPR005323">
    <property type="entry name" value="CBM41_pullulanase"/>
</dbReference>
<keyword evidence="3" id="KW-0378">Hydrolase</keyword>
<dbReference type="InterPro" id="IPR014756">
    <property type="entry name" value="Ig_E-set"/>
</dbReference>
<dbReference type="CDD" id="cd11341">
    <property type="entry name" value="AmyAc_Pullulanase_LD-like"/>
    <property type="match status" value="1"/>
</dbReference>
<keyword evidence="12" id="KW-1185">Reference proteome</keyword>
<dbReference type="InterPro" id="IPR040671">
    <property type="entry name" value="Pullulanase_N2"/>
</dbReference>
<dbReference type="Pfam" id="PF02922">
    <property type="entry name" value="CBM_48"/>
    <property type="match status" value="1"/>
</dbReference>
<dbReference type="PANTHER" id="PTHR43002">
    <property type="entry name" value="GLYCOGEN DEBRANCHING ENZYME"/>
    <property type="match status" value="1"/>
</dbReference>
<dbReference type="InterPro" id="IPR013784">
    <property type="entry name" value="Carb-bd-like_fold"/>
</dbReference>
<dbReference type="RefSeq" id="WP_207064265.1">
    <property type="nucleotide sequence ID" value="NZ_JAFGZA010000011.1"/>
</dbReference>
<feature type="signal peptide" evidence="9">
    <location>
        <begin position="1"/>
        <end position="26"/>
    </location>
</feature>
<evidence type="ECO:0000256" key="2">
    <source>
        <dbReference type="ARBA" id="ARBA00022729"/>
    </source>
</evidence>
<dbReference type="Gene3D" id="2.60.40.1110">
    <property type="match status" value="4"/>
</dbReference>
<dbReference type="Pfam" id="PF11852">
    <property type="entry name" value="Pullul_strch_C"/>
    <property type="match status" value="1"/>
</dbReference>
<organism evidence="11 12">
    <name type="scientific">Niveibacterium umoris</name>
    <dbReference type="NCBI Taxonomy" id="1193620"/>
    <lineage>
        <taxon>Bacteria</taxon>
        <taxon>Pseudomonadati</taxon>
        <taxon>Pseudomonadota</taxon>
        <taxon>Betaproteobacteria</taxon>
        <taxon>Rhodocyclales</taxon>
        <taxon>Rhodocyclaceae</taxon>
        <taxon>Niveibacterium</taxon>
    </lineage>
</organism>
<keyword evidence="2 9" id="KW-0732">Signal</keyword>
<dbReference type="CDD" id="cd10315">
    <property type="entry name" value="CBM41_pullulanase"/>
    <property type="match status" value="4"/>
</dbReference>
<evidence type="ECO:0000313" key="12">
    <source>
        <dbReference type="Proteomes" id="UP000561045"/>
    </source>
</evidence>
<dbReference type="EMBL" id="JACIET010000001">
    <property type="protein sequence ID" value="MBB4012379.1"/>
    <property type="molecule type" value="Genomic_DNA"/>
</dbReference>